<dbReference type="EMBL" id="FQUU01000002">
    <property type="protein sequence ID" value="SHE59711.1"/>
    <property type="molecule type" value="Genomic_DNA"/>
</dbReference>
<dbReference type="OrthoDB" id="668901at2"/>
<dbReference type="STRING" id="1121884.SAMN02745131_00761"/>
<proteinExistence type="inferred from homology"/>
<evidence type="ECO:0000259" key="3">
    <source>
        <dbReference type="PROSITE" id="PS01031"/>
    </source>
</evidence>
<evidence type="ECO:0000313" key="5">
    <source>
        <dbReference type="Proteomes" id="UP000184048"/>
    </source>
</evidence>
<protein>
    <submittedName>
        <fullName evidence="4">Hsp20/alpha crystallin family protein</fullName>
    </submittedName>
</protein>
<accession>A0A1M4USI8</accession>
<dbReference type="Proteomes" id="UP000184048">
    <property type="component" value="Unassembled WGS sequence"/>
</dbReference>
<dbReference type="Gene3D" id="2.60.40.790">
    <property type="match status" value="1"/>
</dbReference>
<dbReference type="PROSITE" id="PS01031">
    <property type="entry name" value="SHSP"/>
    <property type="match status" value="1"/>
</dbReference>
<dbReference type="InterPro" id="IPR008978">
    <property type="entry name" value="HSP20-like_chaperone"/>
</dbReference>
<dbReference type="Pfam" id="PF00011">
    <property type="entry name" value="HSP20"/>
    <property type="match status" value="1"/>
</dbReference>
<keyword evidence="5" id="KW-1185">Reference proteome</keyword>
<evidence type="ECO:0000313" key="4">
    <source>
        <dbReference type="EMBL" id="SHE59711.1"/>
    </source>
</evidence>
<dbReference type="SUPFAM" id="SSF49764">
    <property type="entry name" value="HSP20-like chaperones"/>
    <property type="match status" value="1"/>
</dbReference>
<feature type="domain" description="SHSP" evidence="3">
    <location>
        <begin position="33"/>
        <end position="145"/>
    </location>
</feature>
<organism evidence="4 5">
    <name type="scientific">Flavisolibacter ginsengisoli DSM 18119</name>
    <dbReference type="NCBI Taxonomy" id="1121884"/>
    <lineage>
        <taxon>Bacteria</taxon>
        <taxon>Pseudomonadati</taxon>
        <taxon>Bacteroidota</taxon>
        <taxon>Chitinophagia</taxon>
        <taxon>Chitinophagales</taxon>
        <taxon>Chitinophagaceae</taxon>
        <taxon>Flavisolibacter</taxon>
    </lineage>
</organism>
<evidence type="ECO:0000256" key="1">
    <source>
        <dbReference type="PROSITE-ProRule" id="PRU00285"/>
    </source>
</evidence>
<dbReference type="CDD" id="cd06464">
    <property type="entry name" value="ACD_sHsps-like"/>
    <property type="match status" value="1"/>
</dbReference>
<name>A0A1M4USI8_9BACT</name>
<gene>
    <name evidence="4" type="ORF">SAMN02745131_00761</name>
</gene>
<reference evidence="4 5" key="1">
    <citation type="submission" date="2016-11" db="EMBL/GenBank/DDBJ databases">
        <authorList>
            <person name="Jaros S."/>
            <person name="Januszkiewicz K."/>
            <person name="Wedrychowicz H."/>
        </authorList>
    </citation>
    <scope>NUCLEOTIDE SEQUENCE [LARGE SCALE GENOMIC DNA]</scope>
    <source>
        <strain evidence="4 5">DSM 18119</strain>
    </source>
</reference>
<dbReference type="AlphaFoldDB" id="A0A1M4USI8"/>
<sequence>MNNYYTKDNDATTLYPGKYNPPPYNIQDLLTNKGINKGPAPLINTYEFADHIKVEMGMPGLKREDFAIFINEHDLIIFVMQPVNPQALFSEVKNYDFKSLMGRIPLPEDIDTDFIKSVYEDGLLKIYFPKLKGGFRNRSGRIVVY</sequence>
<dbReference type="InterPro" id="IPR002068">
    <property type="entry name" value="A-crystallin/Hsp20_dom"/>
</dbReference>
<evidence type="ECO:0000256" key="2">
    <source>
        <dbReference type="RuleBase" id="RU003616"/>
    </source>
</evidence>
<dbReference type="RefSeq" id="WP_072833893.1">
    <property type="nucleotide sequence ID" value="NZ_FQUU01000002.1"/>
</dbReference>
<comment type="similarity">
    <text evidence="1 2">Belongs to the small heat shock protein (HSP20) family.</text>
</comment>